<comment type="caution">
    <text evidence="2">The sequence shown here is derived from an EMBL/GenBank/DDBJ whole genome shotgun (WGS) entry which is preliminary data.</text>
</comment>
<dbReference type="EMBL" id="JAVAIL010000007">
    <property type="protein sequence ID" value="MDP4540909.1"/>
    <property type="molecule type" value="Genomic_DNA"/>
</dbReference>
<reference evidence="2 3" key="1">
    <citation type="submission" date="2023-08" db="EMBL/GenBank/DDBJ databases">
        <title>genomic of DY56.</title>
        <authorList>
            <person name="Wang Y."/>
        </authorList>
    </citation>
    <scope>NUCLEOTIDE SEQUENCE [LARGE SCALE GENOMIC DNA]</scope>
    <source>
        <strain evidence="2 3">DY56-A-20</strain>
    </source>
</reference>
<dbReference type="Proteomes" id="UP001235664">
    <property type="component" value="Unassembled WGS sequence"/>
</dbReference>
<protein>
    <recommendedName>
        <fullName evidence="1">Short chain dehydrogenase-like proteobacteria domain-containing protein</fullName>
    </recommendedName>
</protein>
<gene>
    <name evidence="2" type="ORF">Q9K01_14875</name>
</gene>
<feature type="domain" description="Short chain dehydrogenase-like proteobacteria" evidence="1">
    <location>
        <begin position="5"/>
        <end position="98"/>
    </location>
</feature>
<evidence type="ECO:0000313" key="3">
    <source>
        <dbReference type="Proteomes" id="UP001235664"/>
    </source>
</evidence>
<organism evidence="2 3">
    <name type="scientific">Qipengyuania benthica</name>
    <dbReference type="NCBI Taxonomy" id="3067651"/>
    <lineage>
        <taxon>Bacteria</taxon>
        <taxon>Pseudomonadati</taxon>
        <taxon>Pseudomonadota</taxon>
        <taxon>Alphaproteobacteria</taxon>
        <taxon>Sphingomonadales</taxon>
        <taxon>Erythrobacteraceae</taxon>
        <taxon>Qipengyuania</taxon>
    </lineage>
</organism>
<dbReference type="Pfam" id="PF21777">
    <property type="entry name" value="SDR-like"/>
    <property type="match status" value="1"/>
</dbReference>
<name>A0ABT9HD00_9SPHN</name>
<accession>A0ABT9HD00</accession>
<evidence type="ECO:0000259" key="1">
    <source>
        <dbReference type="Pfam" id="PF21777"/>
    </source>
</evidence>
<evidence type="ECO:0000313" key="2">
    <source>
        <dbReference type="EMBL" id="MDP4540909.1"/>
    </source>
</evidence>
<sequence length="112" mass="11728">MKRIAVDDLPPEPLAAAGLFHQHWLAHIAAALESGEDVMVTLAPADHTHREWRLAIAAGLARAHAPRRVNLVAGEGAALDGFEAYLGNAPGITGQYFESDGTGAGDPLVEPS</sequence>
<dbReference type="InterPro" id="IPR048623">
    <property type="entry name" value="SDR-like_proteobact"/>
</dbReference>
<dbReference type="RefSeq" id="WP_305930910.1">
    <property type="nucleotide sequence ID" value="NZ_JAVAIL010000007.1"/>
</dbReference>
<keyword evidence="3" id="KW-1185">Reference proteome</keyword>
<proteinExistence type="predicted"/>